<dbReference type="AlphaFoldDB" id="A0AAN6WM07"/>
<name>A0AAN6WM07_9PEZI</name>
<keyword evidence="1" id="KW-0732">Signal</keyword>
<gene>
    <name evidence="2" type="ORF">QBC35DRAFT_392435</name>
</gene>
<sequence length="225" mass="23850">MLATTLFTAAVAGLFGSAAAIGITPHEQFSSSAGVLGCKIDTNRVAYWPMAVDCNNICVKVTHRQSGRSLNLLRIDQSGGAYDISYDAWNYLVSGRSTTESPQTGGAVDMDIQNVPADNCRSLIRTSNGGLPIAAANGFNFFYSCFSQPASWVARHYQLVNIMDQTCHCGWDEVCTFTGTGGANQPTCPHTLGSSGKKMPDTVFNIQYGTGVRYPAPGLSACPGA</sequence>
<dbReference type="PANTHER" id="PTHR38850:SF2">
    <property type="entry name" value="CERATO-PLATANIN"/>
    <property type="match status" value="1"/>
</dbReference>
<comment type="caution">
    <text evidence="2">The sequence shown here is derived from an EMBL/GenBank/DDBJ whole genome shotgun (WGS) entry which is preliminary data.</text>
</comment>
<keyword evidence="3" id="KW-1185">Reference proteome</keyword>
<evidence type="ECO:0000256" key="1">
    <source>
        <dbReference type="SAM" id="SignalP"/>
    </source>
</evidence>
<accession>A0AAN6WM07</accession>
<reference evidence="2" key="2">
    <citation type="submission" date="2023-05" db="EMBL/GenBank/DDBJ databases">
        <authorList>
            <consortium name="Lawrence Berkeley National Laboratory"/>
            <person name="Steindorff A."/>
            <person name="Hensen N."/>
            <person name="Bonometti L."/>
            <person name="Westerberg I."/>
            <person name="Brannstrom I.O."/>
            <person name="Guillou S."/>
            <person name="Cros-Aarteil S."/>
            <person name="Calhoun S."/>
            <person name="Haridas S."/>
            <person name="Kuo A."/>
            <person name="Mondo S."/>
            <person name="Pangilinan J."/>
            <person name="Riley R."/>
            <person name="Labutti K."/>
            <person name="Andreopoulos B."/>
            <person name="Lipzen A."/>
            <person name="Chen C."/>
            <person name="Yanf M."/>
            <person name="Daum C."/>
            <person name="Ng V."/>
            <person name="Clum A."/>
            <person name="Ohm R."/>
            <person name="Martin F."/>
            <person name="Silar P."/>
            <person name="Natvig D."/>
            <person name="Lalanne C."/>
            <person name="Gautier V."/>
            <person name="Ament-Velasquez S.L."/>
            <person name="Kruys A."/>
            <person name="Hutchinson M.I."/>
            <person name="Powell A.J."/>
            <person name="Barry K."/>
            <person name="Miller A.N."/>
            <person name="Grigoriev I.V."/>
            <person name="Debuchy R."/>
            <person name="Gladieux P."/>
            <person name="Thoren M.H."/>
            <person name="Johannesson H."/>
        </authorList>
    </citation>
    <scope>NUCLEOTIDE SEQUENCE</scope>
    <source>
        <strain evidence="2">PSN309</strain>
    </source>
</reference>
<feature type="chain" id="PRO_5042964312" evidence="1">
    <location>
        <begin position="21"/>
        <end position="225"/>
    </location>
</feature>
<dbReference type="EMBL" id="MU864505">
    <property type="protein sequence ID" value="KAK4184093.1"/>
    <property type="molecule type" value="Genomic_DNA"/>
</dbReference>
<organism evidence="2 3">
    <name type="scientific">Podospora australis</name>
    <dbReference type="NCBI Taxonomy" id="1536484"/>
    <lineage>
        <taxon>Eukaryota</taxon>
        <taxon>Fungi</taxon>
        <taxon>Dikarya</taxon>
        <taxon>Ascomycota</taxon>
        <taxon>Pezizomycotina</taxon>
        <taxon>Sordariomycetes</taxon>
        <taxon>Sordariomycetidae</taxon>
        <taxon>Sordariales</taxon>
        <taxon>Podosporaceae</taxon>
        <taxon>Podospora</taxon>
    </lineage>
</organism>
<dbReference type="PANTHER" id="PTHR38850">
    <property type="entry name" value="CERATO-PLATANIN"/>
    <property type="match status" value="1"/>
</dbReference>
<proteinExistence type="predicted"/>
<dbReference type="Proteomes" id="UP001302126">
    <property type="component" value="Unassembled WGS sequence"/>
</dbReference>
<protein>
    <submittedName>
        <fullName evidence="2">Uncharacterized protein</fullName>
    </submittedName>
</protein>
<reference evidence="2" key="1">
    <citation type="journal article" date="2023" name="Mol. Phylogenet. Evol.">
        <title>Genome-scale phylogeny and comparative genomics of the fungal order Sordariales.</title>
        <authorList>
            <person name="Hensen N."/>
            <person name="Bonometti L."/>
            <person name="Westerberg I."/>
            <person name="Brannstrom I.O."/>
            <person name="Guillou S."/>
            <person name="Cros-Aarteil S."/>
            <person name="Calhoun S."/>
            <person name="Haridas S."/>
            <person name="Kuo A."/>
            <person name="Mondo S."/>
            <person name="Pangilinan J."/>
            <person name="Riley R."/>
            <person name="LaButti K."/>
            <person name="Andreopoulos B."/>
            <person name="Lipzen A."/>
            <person name="Chen C."/>
            <person name="Yan M."/>
            <person name="Daum C."/>
            <person name="Ng V."/>
            <person name="Clum A."/>
            <person name="Steindorff A."/>
            <person name="Ohm R.A."/>
            <person name="Martin F."/>
            <person name="Silar P."/>
            <person name="Natvig D.O."/>
            <person name="Lalanne C."/>
            <person name="Gautier V."/>
            <person name="Ament-Velasquez S.L."/>
            <person name="Kruys A."/>
            <person name="Hutchinson M.I."/>
            <person name="Powell A.J."/>
            <person name="Barry K."/>
            <person name="Miller A.N."/>
            <person name="Grigoriev I.V."/>
            <person name="Debuchy R."/>
            <person name="Gladieux P."/>
            <person name="Hiltunen Thoren M."/>
            <person name="Johannesson H."/>
        </authorList>
    </citation>
    <scope>NUCLEOTIDE SEQUENCE</scope>
    <source>
        <strain evidence="2">PSN309</strain>
    </source>
</reference>
<evidence type="ECO:0000313" key="3">
    <source>
        <dbReference type="Proteomes" id="UP001302126"/>
    </source>
</evidence>
<feature type="signal peptide" evidence="1">
    <location>
        <begin position="1"/>
        <end position="20"/>
    </location>
</feature>
<evidence type="ECO:0000313" key="2">
    <source>
        <dbReference type="EMBL" id="KAK4184093.1"/>
    </source>
</evidence>